<reference evidence="2 3" key="1">
    <citation type="journal article" date="2018" name="Science">
        <title>The opium poppy genome and morphinan production.</title>
        <authorList>
            <person name="Guo L."/>
            <person name="Winzer T."/>
            <person name="Yang X."/>
            <person name="Li Y."/>
            <person name="Ning Z."/>
            <person name="He Z."/>
            <person name="Teodor R."/>
            <person name="Lu Y."/>
            <person name="Bowser T.A."/>
            <person name="Graham I.A."/>
            <person name="Ye K."/>
        </authorList>
    </citation>
    <scope>NUCLEOTIDE SEQUENCE [LARGE SCALE GENOMIC DNA]</scope>
    <source>
        <strain evidence="3">cv. HN1</strain>
        <tissue evidence="2">Leaves</tissue>
    </source>
</reference>
<sequence>MRFKCVCKSWLSLIEDDSYFIYLHLIRSRLRPCFTLAIPRELVKWCSPGECDHIRLQKADIVIADLSETGRMIAGEPPMLVNVRQTVLLNYDEVSKPVNGLVCFTSTTRPYFGVRIYNLSTRELSPWIRTTFPKKKKRHVNYLPTYHFGFDPATKEHKVICIWDYKQNDSAWYHGCLVMTVGANTWRTIDGVPQHYLERPAVYANGSVHWIAYDLFHGHIRKLLIVAFHVGSEKFTTIVVPKFITDQFGKDFHPVTHLLEVNDHVALSHVLPRGNITKIWIPDDTTNWREVTLELPFQWNENRWVEFHGIAGTDQLFLETYNDRTDMKHLSLYSYNWKSKAFTKVETGVLYSSIPNLTALPEYEKKDEFLCETFIESLLRVPNK</sequence>
<dbReference type="EMBL" id="CM010719">
    <property type="protein sequence ID" value="RZC63150.1"/>
    <property type="molecule type" value="Genomic_DNA"/>
</dbReference>
<protein>
    <recommendedName>
        <fullName evidence="1">F-box associated beta-propeller type 3 domain-containing protein</fullName>
    </recommendedName>
</protein>
<dbReference type="Proteomes" id="UP000316621">
    <property type="component" value="Chromosome 5"/>
</dbReference>
<keyword evidence="3" id="KW-1185">Reference proteome</keyword>
<evidence type="ECO:0000313" key="3">
    <source>
        <dbReference type="Proteomes" id="UP000316621"/>
    </source>
</evidence>
<dbReference type="InterPro" id="IPR017451">
    <property type="entry name" value="F-box-assoc_interact_dom"/>
</dbReference>
<gene>
    <name evidence="2" type="ORF">C5167_024912</name>
</gene>
<dbReference type="InterPro" id="IPR013187">
    <property type="entry name" value="F-box-assoc_dom_typ3"/>
</dbReference>
<dbReference type="PANTHER" id="PTHR31111">
    <property type="entry name" value="BNAA05G37150D PROTEIN-RELATED"/>
    <property type="match status" value="1"/>
</dbReference>
<dbReference type="PANTHER" id="PTHR31111:SF136">
    <property type="entry name" value="F-BOX ASSOCIATED DOMAIN-CONTAINING PROTEIN"/>
    <property type="match status" value="1"/>
</dbReference>
<dbReference type="AlphaFoldDB" id="A0A4Y7JSV9"/>
<evidence type="ECO:0000259" key="1">
    <source>
        <dbReference type="Pfam" id="PF08268"/>
    </source>
</evidence>
<accession>A0A4Y7JSV9</accession>
<name>A0A4Y7JSV9_PAPSO</name>
<proteinExistence type="predicted"/>
<organism evidence="2 3">
    <name type="scientific">Papaver somniferum</name>
    <name type="common">Opium poppy</name>
    <dbReference type="NCBI Taxonomy" id="3469"/>
    <lineage>
        <taxon>Eukaryota</taxon>
        <taxon>Viridiplantae</taxon>
        <taxon>Streptophyta</taxon>
        <taxon>Embryophyta</taxon>
        <taxon>Tracheophyta</taxon>
        <taxon>Spermatophyta</taxon>
        <taxon>Magnoliopsida</taxon>
        <taxon>Ranunculales</taxon>
        <taxon>Papaveraceae</taxon>
        <taxon>Papaveroideae</taxon>
        <taxon>Papaver</taxon>
    </lineage>
</organism>
<feature type="domain" description="F-box associated beta-propeller type 3" evidence="1">
    <location>
        <begin position="91"/>
        <end position="350"/>
    </location>
</feature>
<dbReference type="NCBIfam" id="TIGR01640">
    <property type="entry name" value="F_box_assoc_1"/>
    <property type="match status" value="1"/>
</dbReference>
<dbReference type="Gramene" id="RZC63150">
    <property type="protein sequence ID" value="RZC63150"/>
    <property type="gene ID" value="C5167_024912"/>
</dbReference>
<dbReference type="Pfam" id="PF08268">
    <property type="entry name" value="FBA_3"/>
    <property type="match status" value="1"/>
</dbReference>
<evidence type="ECO:0000313" key="2">
    <source>
        <dbReference type="EMBL" id="RZC63150.1"/>
    </source>
</evidence>